<dbReference type="Pfam" id="PF09860">
    <property type="entry name" value="DUF2087"/>
    <property type="match status" value="1"/>
</dbReference>
<dbReference type="Proteomes" id="UP000650628">
    <property type="component" value="Unassembled WGS sequence"/>
</dbReference>
<gene>
    <name evidence="2" type="ORF">Pmi06nite_71310</name>
</gene>
<name>A0A8J3U0B1_9ACTN</name>
<sequence length="168" mass="18861">MDPVIERDISRVLGLLGQDDTLRVFAGLVLRPEDPPGKVTGLAPEVAERALTRLARGGLAVQDEDGWRADPEVFRNLLRATPKEPASLLDTFLVDGRLTSLPTKRAKRLIVLDYVARVFEPGIRYSEKEVNVALRAFHDDYAALRRYLVDEAFLSRENNVYWRSGGTV</sequence>
<evidence type="ECO:0000313" key="2">
    <source>
        <dbReference type="EMBL" id="GII33689.1"/>
    </source>
</evidence>
<feature type="domain" description="DUF2087" evidence="1">
    <location>
        <begin position="97"/>
        <end position="163"/>
    </location>
</feature>
<dbReference type="InterPro" id="IPR018656">
    <property type="entry name" value="DUF2087"/>
</dbReference>
<protein>
    <recommendedName>
        <fullName evidence="1">DUF2087 domain-containing protein</fullName>
    </recommendedName>
</protein>
<accession>A0A8J3U0B1</accession>
<dbReference type="EMBL" id="BOOO01000041">
    <property type="protein sequence ID" value="GII33689.1"/>
    <property type="molecule type" value="Genomic_DNA"/>
</dbReference>
<evidence type="ECO:0000313" key="3">
    <source>
        <dbReference type="Proteomes" id="UP000650628"/>
    </source>
</evidence>
<keyword evidence="3" id="KW-1185">Reference proteome</keyword>
<dbReference type="AlphaFoldDB" id="A0A8J3U0B1"/>
<evidence type="ECO:0000259" key="1">
    <source>
        <dbReference type="Pfam" id="PF09860"/>
    </source>
</evidence>
<organism evidence="2 3">
    <name type="scientific">Planotetraspora mira</name>
    <dbReference type="NCBI Taxonomy" id="58121"/>
    <lineage>
        <taxon>Bacteria</taxon>
        <taxon>Bacillati</taxon>
        <taxon>Actinomycetota</taxon>
        <taxon>Actinomycetes</taxon>
        <taxon>Streptosporangiales</taxon>
        <taxon>Streptosporangiaceae</taxon>
        <taxon>Planotetraspora</taxon>
    </lineage>
</organism>
<comment type="caution">
    <text evidence="2">The sequence shown here is derived from an EMBL/GenBank/DDBJ whole genome shotgun (WGS) entry which is preliminary data.</text>
</comment>
<reference evidence="2 3" key="1">
    <citation type="submission" date="2021-01" db="EMBL/GenBank/DDBJ databases">
        <title>Whole genome shotgun sequence of Planotetraspora mira NBRC 15435.</title>
        <authorList>
            <person name="Komaki H."/>
            <person name="Tamura T."/>
        </authorList>
    </citation>
    <scope>NUCLEOTIDE SEQUENCE [LARGE SCALE GENOMIC DNA]</scope>
    <source>
        <strain evidence="2 3">NBRC 15435</strain>
    </source>
</reference>
<proteinExistence type="predicted"/>